<organism evidence="2 3">
    <name type="scientific">Kipferlia bialata</name>
    <dbReference type="NCBI Taxonomy" id="797122"/>
    <lineage>
        <taxon>Eukaryota</taxon>
        <taxon>Metamonada</taxon>
        <taxon>Carpediemonas-like organisms</taxon>
        <taxon>Kipferlia</taxon>
    </lineage>
</organism>
<protein>
    <submittedName>
        <fullName evidence="2">Uncharacterized protein</fullName>
    </submittedName>
</protein>
<accession>A0A391P0P9</accession>
<gene>
    <name evidence="2" type="ORF">KIPB_013032</name>
</gene>
<comment type="caution">
    <text evidence="2">The sequence shown here is derived from an EMBL/GenBank/DDBJ whole genome shotgun (WGS) entry which is preliminary data.</text>
</comment>
<proteinExistence type="predicted"/>
<dbReference type="EMBL" id="BDIP01006004">
    <property type="protein sequence ID" value="GCA64059.1"/>
    <property type="molecule type" value="Genomic_DNA"/>
</dbReference>
<keyword evidence="1" id="KW-0175">Coiled coil</keyword>
<evidence type="ECO:0000256" key="1">
    <source>
        <dbReference type="SAM" id="Coils"/>
    </source>
</evidence>
<reference evidence="2 3" key="1">
    <citation type="journal article" date="2018" name="PLoS ONE">
        <title>The draft genome of Kipferlia bialata reveals reductive genome evolution in fornicate parasites.</title>
        <authorList>
            <person name="Tanifuji G."/>
            <person name="Takabayashi S."/>
            <person name="Kume K."/>
            <person name="Takagi M."/>
            <person name="Nakayama T."/>
            <person name="Kamikawa R."/>
            <person name="Inagaki Y."/>
            <person name="Hashimoto T."/>
        </authorList>
    </citation>
    <scope>NUCLEOTIDE SEQUENCE [LARGE SCALE GENOMIC DNA]</scope>
    <source>
        <strain evidence="2">NY0173</strain>
    </source>
</reference>
<name>A0A391P0P9_9EUKA</name>
<evidence type="ECO:0000313" key="3">
    <source>
        <dbReference type="Proteomes" id="UP000265618"/>
    </source>
</evidence>
<evidence type="ECO:0000313" key="2">
    <source>
        <dbReference type="EMBL" id="GCA64059.1"/>
    </source>
</evidence>
<dbReference type="AlphaFoldDB" id="A0A391P0P9"/>
<sequence>MNVSARTKLRKSVKELDPLFLDKPILLDLPGAKVSYDGEWHVQNTDVAEALRGENEALIRRVTALEQENKALQEKLGRAVDIATVARLDLA</sequence>
<dbReference type="Proteomes" id="UP000265618">
    <property type="component" value="Unassembled WGS sequence"/>
</dbReference>
<keyword evidence="3" id="KW-1185">Reference proteome</keyword>
<feature type="non-terminal residue" evidence="2">
    <location>
        <position position="91"/>
    </location>
</feature>
<feature type="coiled-coil region" evidence="1">
    <location>
        <begin position="48"/>
        <end position="82"/>
    </location>
</feature>